<accession>A0A2N9Y116</accession>
<gene>
    <name evidence="3" type="ORF">BHC49_00975</name>
    <name evidence="2" type="ORF">BHC57_12270</name>
</gene>
<dbReference type="InterPro" id="IPR025983">
    <property type="entry name" value="Cys_rich_CPCC"/>
</dbReference>
<organism evidence="3 4">
    <name type="scientific">Snodgrassella alvi</name>
    <dbReference type="NCBI Taxonomy" id="1196083"/>
    <lineage>
        <taxon>Bacteria</taxon>
        <taxon>Pseudomonadati</taxon>
        <taxon>Pseudomonadota</taxon>
        <taxon>Betaproteobacteria</taxon>
        <taxon>Neisseriales</taxon>
        <taxon>Neisseriaceae</taxon>
        <taxon>Snodgrassella</taxon>
    </lineage>
</organism>
<evidence type="ECO:0000313" key="2">
    <source>
        <dbReference type="EMBL" id="PIT58605.1"/>
    </source>
</evidence>
<reference evidence="4 5" key="1">
    <citation type="journal article" date="2017" name="MBio">
        <title>Type VI secretion-mediated competition in the bee gut microbiome.</title>
        <authorList>
            <person name="Steele M.I."/>
            <person name="Kwong W.K."/>
            <person name="Powell J.E."/>
            <person name="Whiteley M."/>
            <person name="Moran N.A."/>
        </authorList>
    </citation>
    <scope>NUCLEOTIDE SEQUENCE [LARGE SCALE GENOMIC DNA]</scope>
    <source>
        <strain evidence="2 5">HK3</strain>
        <strain evidence="3 4">Nev3CBA3</strain>
    </source>
</reference>
<protein>
    <recommendedName>
        <fullName evidence="1">Cysteine-rich CPCC domain-containing protein</fullName>
    </recommendedName>
</protein>
<dbReference type="EMBL" id="MEIS01000050">
    <property type="protein sequence ID" value="PIT58698.1"/>
    <property type="molecule type" value="Genomic_DNA"/>
</dbReference>
<comment type="caution">
    <text evidence="3">The sequence shown here is derived from an EMBL/GenBank/DDBJ whole genome shotgun (WGS) entry which is preliminary data.</text>
</comment>
<evidence type="ECO:0000259" key="1">
    <source>
        <dbReference type="Pfam" id="PF14206"/>
    </source>
</evidence>
<proteinExistence type="predicted"/>
<evidence type="ECO:0000313" key="3">
    <source>
        <dbReference type="EMBL" id="PIT58698.1"/>
    </source>
</evidence>
<name>A0A2N9Y116_9NEIS</name>
<dbReference type="EMBL" id="MEIU01000074">
    <property type="protein sequence ID" value="PIT58605.1"/>
    <property type="molecule type" value="Genomic_DNA"/>
</dbReference>
<evidence type="ECO:0000313" key="5">
    <source>
        <dbReference type="Proteomes" id="UP000230463"/>
    </source>
</evidence>
<dbReference type="AlphaFoldDB" id="A0A2N9Y116"/>
<dbReference type="Pfam" id="PF14206">
    <property type="entry name" value="Cys_rich_CPCC"/>
    <property type="match status" value="1"/>
</dbReference>
<dbReference type="RefSeq" id="WP_100124465.1">
    <property type="nucleotide sequence ID" value="NZ_MEIS01000050.1"/>
</dbReference>
<feature type="domain" description="Cysteine-rich CPCC" evidence="1">
    <location>
        <begin position="96"/>
        <end position="149"/>
    </location>
</feature>
<dbReference type="Proteomes" id="UP000230463">
    <property type="component" value="Unassembled WGS sequence"/>
</dbReference>
<sequence length="169" mass="19948">MKIISRKLALTHLAINEIMQCSEKDINNILFADYLNEEGEHIEYSNIFNDSVQDFLLNYFIDIKLKGYSNKYLQQFLTALYKEKFSVIGDEDILEMCPCCHYLTLTNRGNYDVCPLCYWEDDGKSYNELDSYSSVNNSTLRVYRKKFEEKKFELDNIPYKSGKISYPEI</sequence>
<dbReference type="Proteomes" id="UP000229434">
    <property type="component" value="Unassembled WGS sequence"/>
</dbReference>
<evidence type="ECO:0000313" key="4">
    <source>
        <dbReference type="Proteomes" id="UP000229434"/>
    </source>
</evidence>